<proteinExistence type="predicted"/>
<dbReference type="AlphaFoldDB" id="A0A2I4EB44"/>
<dbReference type="GeneID" id="108987989"/>
<reference evidence="2" key="1">
    <citation type="submission" date="2025-08" db="UniProtKB">
        <authorList>
            <consortium name="RefSeq"/>
        </authorList>
    </citation>
    <scope>IDENTIFICATION</scope>
    <source>
        <tissue evidence="2">Leaves</tissue>
    </source>
</reference>
<evidence type="ECO:0000313" key="1">
    <source>
        <dbReference type="Proteomes" id="UP000235220"/>
    </source>
</evidence>
<gene>
    <name evidence="2" type="primary">LOC108987989</name>
</gene>
<dbReference type="KEGG" id="jre:108987989"/>
<dbReference type="OrthoDB" id="1893998at2759"/>
<evidence type="ECO:0000313" key="2">
    <source>
        <dbReference type="RefSeq" id="XP_018816615.1"/>
    </source>
</evidence>
<dbReference type="STRING" id="51240.A0A2I4EB44"/>
<name>A0A2I4EB44_JUGRE</name>
<protein>
    <submittedName>
        <fullName evidence="2">Uncharacterized protein LOC108987989 isoform X1</fullName>
    </submittedName>
</protein>
<dbReference type="PANTHER" id="PTHR36616">
    <property type="entry name" value="BNAC07G32700D PROTEIN"/>
    <property type="match status" value="1"/>
</dbReference>
<dbReference type="Gramene" id="Jr05_00060_p1">
    <property type="protein sequence ID" value="cds.Jr05_00060_p1"/>
    <property type="gene ID" value="Jr05_00060"/>
</dbReference>
<sequence length="148" mass="16766">MISDGPKPPTYLLKISICIQFNLFLFPELSLELFPWLSLPPPPLLSDSYQTSSYSSPKIAKMVLQLFFTLAFSAVPLTLYVPPIRSLNFFVETMEDLLRESRIYTNRIYPRARVVWSRLLDCVLCSNMSCVSSAAAVALSLRDHVVKS</sequence>
<organism evidence="1 2">
    <name type="scientific">Juglans regia</name>
    <name type="common">English walnut</name>
    <dbReference type="NCBI Taxonomy" id="51240"/>
    <lineage>
        <taxon>Eukaryota</taxon>
        <taxon>Viridiplantae</taxon>
        <taxon>Streptophyta</taxon>
        <taxon>Embryophyta</taxon>
        <taxon>Tracheophyta</taxon>
        <taxon>Spermatophyta</taxon>
        <taxon>Magnoliopsida</taxon>
        <taxon>eudicotyledons</taxon>
        <taxon>Gunneridae</taxon>
        <taxon>Pentapetalae</taxon>
        <taxon>rosids</taxon>
        <taxon>fabids</taxon>
        <taxon>Fagales</taxon>
        <taxon>Juglandaceae</taxon>
        <taxon>Juglans</taxon>
    </lineage>
</organism>
<keyword evidence="1" id="KW-1185">Reference proteome</keyword>
<dbReference type="PANTHER" id="PTHR36616:SF4">
    <property type="entry name" value="OS03G0174800 PROTEIN"/>
    <property type="match status" value="1"/>
</dbReference>
<dbReference type="Proteomes" id="UP000235220">
    <property type="component" value="Chromosome 5"/>
</dbReference>
<dbReference type="RefSeq" id="XP_018816615.1">
    <property type="nucleotide sequence ID" value="XM_018961070.2"/>
</dbReference>
<accession>A0A2I4EB44</accession>